<protein>
    <submittedName>
        <fullName evidence="1">Erythromycin esterase family protein</fullName>
    </submittedName>
</protein>
<proteinExistence type="predicted"/>
<dbReference type="GO" id="GO:0046677">
    <property type="term" value="P:response to antibiotic"/>
    <property type="evidence" value="ECO:0007669"/>
    <property type="project" value="InterPro"/>
</dbReference>
<dbReference type="EMBL" id="CP113088">
    <property type="protein sequence ID" value="WAC02754.1"/>
    <property type="molecule type" value="Genomic_DNA"/>
</dbReference>
<accession>A0A9E8MXN1</accession>
<dbReference type="PANTHER" id="PTHR31299">
    <property type="entry name" value="ESTERASE, PUTATIVE (AFU_ORTHOLOGUE AFUA_1G05850)-RELATED"/>
    <property type="match status" value="1"/>
</dbReference>
<reference evidence="1" key="1">
    <citation type="submission" date="2022-11" db="EMBL/GenBank/DDBJ databases">
        <title>Lacinutrix neustonica HL-RS19T sp. nov., isolated from the surface microlayer sample of brackish Lake Shihwa.</title>
        <authorList>
            <person name="Choi J.Y."/>
            <person name="Hwang C.Y."/>
        </authorList>
    </citation>
    <scope>NUCLEOTIDE SEQUENCE</scope>
    <source>
        <strain evidence="1">HL-RS19</strain>
    </source>
</reference>
<dbReference type="Pfam" id="PF05139">
    <property type="entry name" value="Erythro_esteras"/>
    <property type="match status" value="1"/>
</dbReference>
<name>A0A9E8MXN1_9FLAO</name>
<dbReference type="RefSeq" id="WP_267677352.1">
    <property type="nucleotide sequence ID" value="NZ_CP113088.1"/>
</dbReference>
<dbReference type="InterPro" id="IPR007815">
    <property type="entry name" value="Emycin_Estase"/>
</dbReference>
<dbReference type="Gene3D" id="1.20.1440.30">
    <property type="entry name" value="Biosynthetic Protein domain"/>
    <property type="match status" value="1"/>
</dbReference>
<dbReference type="KEGG" id="lnu:N7U66_03525"/>
<dbReference type="Gene3D" id="3.30.1870.10">
    <property type="entry name" value="EreA-like, domain 2"/>
    <property type="match status" value="1"/>
</dbReference>
<gene>
    <name evidence="1" type="ORF">N7U66_03525</name>
</gene>
<keyword evidence="2" id="KW-1185">Reference proteome</keyword>
<dbReference type="Gene3D" id="3.40.1660.10">
    <property type="entry name" value="EreA-like (biosynthetic domain)"/>
    <property type="match status" value="1"/>
</dbReference>
<dbReference type="AlphaFoldDB" id="A0A9E8MXN1"/>
<evidence type="ECO:0000313" key="2">
    <source>
        <dbReference type="Proteomes" id="UP001164705"/>
    </source>
</evidence>
<evidence type="ECO:0000313" key="1">
    <source>
        <dbReference type="EMBL" id="WAC02754.1"/>
    </source>
</evidence>
<dbReference type="PANTHER" id="PTHR31299:SF0">
    <property type="entry name" value="ESTERASE, PUTATIVE (AFU_ORTHOLOGUE AFUA_1G05850)-RELATED"/>
    <property type="match status" value="1"/>
</dbReference>
<organism evidence="1 2">
    <name type="scientific">Lacinutrix neustonica</name>
    <dbReference type="NCBI Taxonomy" id="2980107"/>
    <lineage>
        <taxon>Bacteria</taxon>
        <taxon>Pseudomonadati</taxon>
        <taxon>Bacteroidota</taxon>
        <taxon>Flavobacteriia</taxon>
        <taxon>Flavobacteriales</taxon>
        <taxon>Flavobacteriaceae</taxon>
        <taxon>Lacinutrix</taxon>
    </lineage>
</organism>
<dbReference type="Proteomes" id="UP001164705">
    <property type="component" value="Chromosome"/>
</dbReference>
<dbReference type="SUPFAM" id="SSF159501">
    <property type="entry name" value="EreA/ChaN-like"/>
    <property type="match status" value="1"/>
</dbReference>
<dbReference type="InterPro" id="IPR052036">
    <property type="entry name" value="Hydrolase/PRTase-associated"/>
</dbReference>
<sequence>MKRNNINVAGFDIQRTGNNFNQLFTTKEVSKEDSLELLNFEVKFSEAKQILSNRRSHYDSIKTSIQNLIFDYEQLKMRFDADYNETKSNKLINRTLCNRIHFLKYMLDWQKTKDWNARWKARDSAMADNVSWLITNFFPNEKVIIIAHNFHIAKYNKKEEVMGEFLKSTYGDDIYSLGVFASIGSYSNNSEKQNVYQCRDLTRLDIKHIINSLAGNVNFLDIPKSKTKLNTWLFNDIIVNDTFINLSGDNEMILSKHFDGLLLLDTISVPNKI</sequence>